<dbReference type="Pfam" id="PF13585">
    <property type="entry name" value="CHU_C"/>
    <property type="match status" value="1"/>
</dbReference>
<evidence type="ECO:0000259" key="1">
    <source>
        <dbReference type="PROSITE" id="PS50835"/>
    </source>
</evidence>
<keyword evidence="4" id="KW-1185">Reference proteome</keyword>
<dbReference type="EMBL" id="VOEJ01000009">
    <property type="protein sequence ID" value="TWR25233.1"/>
    <property type="molecule type" value="Genomic_DNA"/>
</dbReference>
<dbReference type="SMART" id="SM00409">
    <property type="entry name" value="IG"/>
    <property type="match status" value="10"/>
</dbReference>
<dbReference type="SUPFAM" id="SSF49265">
    <property type="entry name" value="Fibronectin type III"/>
    <property type="match status" value="1"/>
</dbReference>
<dbReference type="InterPro" id="IPR003961">
    <property type="entry name" value="FN3_dom"/>
</dbReference>
<dbReference type="InterPro" id="IPR036179">
    <property type="entry name" value="Ig-like_dom_sf"/>
</dbReference>
<organism evidence="3 4">
    <name type="scientific">Mucilaginibacter pallidiroseus</name>
    <dbReference type="NCBI Taxonomy" id="2599295"/>
    <lineage>
        <taxon>Bacteria</taxon>
        <taxon>Pseudomonadati</taxon>
        <taxon>Bacteroidota</taxon>
        <taxon>Sphingobacteriia</taxon>
        <taxon>Sphingobacteriales</taxon>
        <taxon>Sphingobacteriaceae</taxon>
        <taxon>Mucilaginibacter</taxon>
    </lineage>
</organism>
<dbReference type="InterPro" id="IPR044023">
    <property type="entry name" value="Ig_7"/>
</dbReference>
<protein>
    <submittedName>
        <fullName evidence="3">Gliding motility-associated C-terminal domain-containing protein</fullName>
    </submittedName>
</protein>
<dbReference type="NCBIfam" id="TIGR04131">
    <property type="entry name" value="Bac_Flav_CTERM"/>
    <property type="match status" value="1"/>
</dbReference>
<dbReference type="PROSITE" id="PS50853">
    <property type="entry name" value="FN3"/>
    <property type="match status" value="1"/>
</dbReference>
<reference evidence="3 4" key="1">
    <citation type="submission" date="2019-07" db="EMBL/GenBank/DDBJ databases">
        <authorList>
            <person name="Kim J."/>
        </authorList>
    </citation>
    <scope>NUCLEOTIDE SEQUENCE [LARGE SCALE GENOMIC DNA]</scope>
    <source>
        <strain evidence="4">dk17</strain>
    </source>
</reference>
<evidence type="ECO:0000313" key="3">
    <source>
        <dbReference type="EMBL" id="TWR25233.1"/>
    </source>
</evidence>
<dbReference type="InterPro" id="IPR007110">
    <property type="entry name" value="Ig-like_dom"/>
</dbReference>
<feature type="domain" description="Ig-like" evidence="1">
    <location>
        <begin position="1522"/>
        <end position="1646"/>
    </location>
</feature>
<accession>A0A563U0Z8</accession>
<comment type="caution">
    <text evidence="3">The sequence shown here is derived from an EMBL/GenBank/DDBJ whole genome shotgun (WGS) entry which is preliminary data.</text>
</comment>
<evidence type="ECO:0000259" key="2">
    <source>
        <dbReference type="PROSITE" id="PS50853"/>
    </source>
</evidence>
<dbReference type="InterPro" id="IPR036116">
    <property type="entry name" value="FN3_sf"/>
</dbReference>
<dbReference type="Gene3D" id="2.60.40.10">
    <property type="entry name" value="Immunoglobulins"/>
    <property type="match status" value="1"/>
</dbReference>
<dbReference type="SUPFAM" id="SSF48726">
    <property type="entry name" value="Immunoglobulin"/>
    <property type="match status" value="1"/>
</dbReference>
<dbReference type="InterPro" id="IPR013783">
    <property type="entry name" value="Ig-like_fold"/>
</dbReference>
<gene>
    <name evidence="3" type="ORF">FPZ43_17335</name>
</gene>
<proteinExistence type="predicted"/>
<sequence length="2635" mass="270405">METFTFYRRLIILFVLLTFPAGKLLAQRIFATSQQSGNSGLLCVNCVVNNPQNAADGNLQTRSVINVAVGVASSTYQELIFPATGKVAANTPVTIKIGTADNLLDLTVLGRITIRPYNGSTPVGGAIAANTLLTAVSNNDQAELTITPSGTYDRVRVTLNGGLLGALSSIYLYDAFYYGPDPLACNLPFDELHGISAGLLNLGVDVGGVANPQNAIDGDFTTASTLNASIAAVGAYAQQTIIFRSLSTVGDSVRLTLSIPQALIDAGVLANISLSTYNGNTSNDDSQSFNGALLRLRLLDLVNNRRRVTVTYAPTKIFDRVQLRLGGGIASILSSINLFEAERLIPKPIVRVNNVATTSTSICAGGTATFTIADAPGTTYKWYTASTGGTPVFTGANFTTPALTATTIYYVSAQKAGCTDESERAAIAVNVNQIPAAPVITSNNVTVCPGSTASFTAQAVTGVTINWYAAATGGTPLFTGNTFTTPAINQTTNYYAEAVAGSTCISATRTQVTATLGAVPAVPALTATNANICAGDVAVLSIASPIAGTIYNWYTTATGGTPVFTGVNFTTPALTANVTYYAEAVNATGCISTTRVQGTVTVQPKPANPTLAANNTTIAAGQTATINVTNPQTGVTYNWYTSLAAATPVFTGNSFTTPTLVTNTTYYVEAVNGAGCASANRTSITINVNINNNSPCTFANQQTPNVNGVCVGCFITNNALAVDADTTTASTITVVAGLLGGYAEQEMRYQQPGFTGDSVKVVLQTPVALTDVNLLGRISIALYNGTTLVGRYPLDNALLKVRLLGGGNRYAVLVPATGNYDRVVVRLNSGAASLLTSLNVFYAVQQFPAPVFNNANPEICKGSPATLSVTGTANGTFAWYTAPTGGTPVFTGSTYTTPALTANTTYYVEYTRTGGCVASTRYPIQVLVNDPPAKPVVVPSTANIFAGQTTSFTAQVANNVTVRWYTTPTGGTPVFTGTTFTTPALTANTTYYAESAIGDCVSPDRTPATVTVTPIVIPNVTVTPATQAVNPGASATLTASSTTPGAVFNWYSTATGGTSIFTGPVFTTPSVFTNITYYAEASIPATGAVSATRAPGAITVNSSPVNPVPCGGAIAQTNTTSGLLCLLCGINNATGAIDNDRNTFSQLATPVGLVGGYSQQTLRFANIGRIGDSIIVELGTPANLVSASVLSQISLATYNGATYNNDRFNLDGAAITISLLNGTSRFRVAFRATADFDRVEIRLNSGAAGVLTALNIYDATQSVAAPVISPATVVACAGTQATLTATVPAHVTVKWYTSATGGTPVFTGASFNTPVLTANTTYYAEASRTADGCAQGVRTPVTVNVTPVPQPPVVTTPTTIVCAGQPAVFTAQAVNGISFNWYATPTGGTPLFTGATFTTPALTANTSYYVEATGAGACGSSTRTQVTANVTTAPLVPTVSPNPAQTCAGSVAVLTASSTQSGVTFNWYTAATGGTPIFTGAQFTTPNLTSNTTYYVEAANGTCTSATRASVPVTVNPAPAAPVVTTVPSGGTISSGQTATLTATSTTSGVTFNWYTSAQGGTPIFTGSSFTTPALTSSRTYFVESVLTASGCTSPTRTSVTVTVVPIFSTDCDFASTQTNAANGLCVGCTITNATNAIDADTTTASQINVPVSVLGANATQTLIFSDGGLAGDTVKIKIGIPTGLLSAGVLDQLQIASYNGATYNGDRVNLSNSLIRVQFLAGGTAIIKFAPGANFDRVELRVNSIAASLLTTVNVYFASKQVDAPTLAANTINICAGGTATFAVRNPKAGVTYRWYTSATGGAPVFTGATFTSSALLTTTTYYVESVRTGNNCANPNRVAATANVTPSPVNPTLNQTTAQICAGEAVTFTVTNANGATVRWYNAATNGTLLFTGASFTVTPTSNATYFAEITNGTCSSPARTQATVTVNPRPAQPTVVLANVQVCANSPAVVQVQNPEAGVTYRWYTAATGGTAVFTGANFTTPAITANTNYYVEASGASGCTNNGGRTVVSVTVNSSINAPTLSATNTQVCAGGTATINVANPVAGVTYNWYTAATGGTSVFTGSTYTITNLSANVSYYVEASSNGCVSATRTRTDITVQPVPAPPQIDVAIGGSLSVCAGDQATITIANPDANLVYRWYDAPVNGNLLFVGAEFTTSEMISTTTYYVEASAAGNCNSSARTSIQVTVNQPPADPVLANANVSVCNGSPATLSINAPVAGVTYRWYNSPAMTTLLFTGTTYVTGPVTSTTNYYVAAFNSSGCSSNNTAMAQVTVRPAPAPPAVVNGNSTVSCVGSQANLVIEAPQTGFTYRWYTVATGGTPTFTGTTFTTPVLNATTTYYVEALNEDGCPSASRTAVTVTVGAPPTAPVIAATGLSICPASSTTINATAVGGNVVIRWYSNATGGTPLFTGSSFTTPVLNVTTTYYAEAFNTVTGCTSATRTAATVTILGPLPAPIVSVGNTSINSVSFTWTAVTGATGYEVSFDNGVSFAAPSAGANALTTLVAGLQPNQSVTIVVRAIGNLPCQLGANSLAVTGTATNPFGNGIYVPNAFTPNGDGNNDLFQIYGNAIQSATFTVYDQWGQLQFRANNKSAGWDGTFKGTPQPTGVYVYYLEAVLNDGTTFKKKGTVTLLR</sequence>
<dbReference type="Proteomes" id="UP000320042">
    <property type="component" value="Unassembled WGS sequence"/>
</dbReference>
<feature type="domain" description="Fibronectin type-III" evidence="2">
    <location>
        <begin position="2454"/>
        <end position="2544"/>
    </location>
</feature>
<dbReference type="PROSITE" id="PS50835">
    <property type="entry name" value="IG_LIKE"/>
    <property type="match status" value="1"/>
</dbReference>
<dbReference type="InterPro" id="IPR026341">
    <property type="entry name" value="T9SS_type_B"/>
</dbReference>
<name>A0A563U0Z8_9SPHI</name>
<dbReference type="OrthoDB" id="1236981at2"/>
<dbReference type="Pfam" id="PF19081">
    <property type="entry name" value="Ig_7"/>
    <property type="match status" value="19"/>
</dbReference>
<dbReference type="RefSeq" id="WP_146383204.1">
    <property type="nucleotide sequence ID" value="NZ_VOEJ01000009.1"/>
</dbReference>
<dbReference type="InterPro" id="IPR003599">
    <property type="entry name" value="Ig_sub"/>
</dbReference>
<evidence type="ECO:0000313" key="4">
    <source>
        <dbReference type="Proteomes" id="UP000320042"/>
    </source>
</evidence>